<evidence type="ECO:0008006" key="15">
    <source>
        <dbReference type="Google" id="ProtNLM"/>
    </source>
</evidence>
<evidence type="ECO:0000256" key="7">
    <source>
        <dbReference type="ARBA" id="ARBA00023121"/>
    </source>
</evidence>
<gene>
    <name evidence="13" type="primary">LOC110714433</name>
</gene>
<evidence type="ECO:0000313" key="14">
    <source>
        <dbReference type="Proteomes" id="UP000596660"/>
    </source>
</evidence>
<dbReference type="Pfam" id="PF03765">
    <property type="entry name" value="CRAL_TRIO_N"/>
    <property type="match status" value="1"/>
</dbReference>
<dbReference type="GO" id="GO:0016020">
    <property type="term" value="C:membrane"/>
    <property type="evidence" value="ECO:0007669"/>
    <property type="project" value="UniProtKB-SubCell"/>
</dbReference>
<evidence type="ECO:0000259" key="11">
    <source>
        <dbReference type="PROSITE" id="PS50191"/>
    </source>
</evidence>
<dbReference type="Gramene" id="AUR62004604-RA">
    <property type="protein sequence ID" value="AUR62004604-RA:cds"/>
    <property type="gene ID" value="AUR62004604"/>
</dbReference>
<proteinExistence type="inferred from homology"/>
<reference evidence="13" key="2">
    <citation type="submission" date="2021-03" db="UniProtKB">
        <authorList>
            <consortium name="EnsemblPlants"/>
        </authorList>
    </citation>
    <scope>IDENTIFICATION</scope>
</reference>
<dbReference type="AlphaFoldDB" id="A0A803KZZ4"/>
<dbReference type="Pfam" id="PF25099">
    <property type="entry name" value="GOLD_PATL1_C"/>
    <property type="match status" value="1"/>
</dbReference>
<keyword evidence="14" id="KW-1185">Reference proteome</keyword>
<reference evidence="13" key="1">
    <citation type="journal article" date="2017" name="Nature">
        <title>The genome of Chenopodium quinoa.</title>
        <authorList>
            <person name="Jarvis D.E."/>
            <person name="Ho Y.S."/>
            <person name="Lightfoot D.J."/>
            <person name="Schmoeckel S.M."/>
            <person name="Li B."/>
            <person name="Borm T.J.A."/>
            <person name="Ohyanagi H."/>
            <person name="Mineta K."/>
            <person name="Michell C.T."/>
            <person name="Saber N."/>
            <person name="Kharbatia N.M."/>
            <person name="Rupper R.R."/>
            <person name="Sharp A.R."/>
            <person name="Dally N."/>
            <person name="Boughton B.A."/>
            <person name="Woo Y.H."/>
            <person name="Gao G."/>
            <person name="Schijlen E.G.W.M."/>
            <person name="Guo X."/>
            <person name="Momin A.A."/>
            <person name="Negrao S."/>
            <person name="Al-Babili S."/>
            <person name="Gehring C."/>
            <person name="Roessner U."/>
            <person name="Jung C."/>
            <person name="Murphy K."/>
            <person name="Arold S.T."/>
            <person name="Gojobori T."/>
            <person name="van der Linden C.G."/>
            <person name="van Loo E.N."/>
            <person name="Jellen E.N."/>
            <person name="Maughan P.J."/>
            <person name="Tester M."/>
        </authorList>
    </citation>
    <scope>NUCLEOTIDE SEQUENCE [LARGE SCALE GENOMIC DNA]</scope>
    <source>
        <strain evidence="13">cv. PI 614886</strain>
    </source>
</reference>
<dbReference type="GeneID" id="110714433"/>
<comment type="similarity">
    <text evidence="3">Belongs to the patellin family.</text>
</comment>
<evidence type="ECO:0000256" key="3">
    <source>
        <dbReference type="ARBA" id="ARBA00007155"/>
    </source>
</evidence>
<feature type="compositionally biased region" description="Basic and acidic residues" evidence="10">
    <location>
        <begin position="39"/>
        <end position="55"/>
    </location>
</feature>
<keyword evidence="9" id="KW-0131">Cell cycle</keyword>
<dbReference type="GO" id="GO:0051301">
    <property type="term" value="P:cell division"/>
    <property type="evidence" value="ECO:0007669"/>
    <property type="project" value="UniProtKB-KW"/>
</dbReference>
<feature type="region of interest" description="Disordered" evidence="10">
    <location>
        <begin position="1"/>
        <end position="216"/>
    </location>
</feature>
<dbReference type="InterPro" id="IPR011074">
    <property type="entry name" value="CRAL/TRIO_N_dom"/>
</dbReference>
<dbReference type="KEGG" id="cqi:110714433"/>
<feature type="compositionally biased region" description="Basic and acidic residues" evidence="10">
    <location>
        <begin position="171"/>
        <end position="195"/>
    </location>
</feature>
<dbReference type="Pfam" id="PF00650">
    <property type="entry name" value="CRAL_TRIO"/>
    <property type="match status" value="1"/>
</dbReference>
<dbReference type="OrthoDB" id="75724at2759"/>
<feature type="domain" description="GOLD" evidence="12">
    <location>
        <begin position="464"/>
        <end position="595"/>
    </location>
</feature>
<feature type="compositionally biased region" description="Basic and acidic residues" evidence="10">
    <location>
        <begin position="84"/>
        <end position="106"/>
    </location>
</feature>
<dbReference type="PROSITE" id="PS50866">
    <property type="entry name" value="GOLD"/>
    <property type="match status" value="1"/>
</dbReference>
<dbReference type="SUPFAM" id="SSF46938">
    <property type="entry name" value="CRAL/TRIO N-terminal domain"/>
    <property type="match status" value="1"/>
</dbReference>
<evidence type="ECO:0000313" key="13">
    <source>
        <dbReference type="EnsemblPlants" id="AUR62004604-RA:cds"/>
    </source>
</evidence>
<keyword evidence="5" id="KW-0963">Cytoplasm</keyword>
<dbReference type="Gene3D" id="1.10.8.20">
    <property type="entry name" value="N-terminal domain of phosphatidylinositol transfer protein sec14p"/>
    <property type="match status" value="1"/>
</dbReference>
<dbReference type="SMART" id="SM00516">
    <property type="entry name" value="SEC14"/>
    <property type="match status" value="1"/>
</dbReference>
<dbReference type="InterPro" id="IPR056794">
    <property type="entry name" value="PATL1-6_C_GOLD"/>
</dbReference>
<feature type="compositionally biased region" description="Basic and acidic residues" evidence="10">
    <location>
        <begin position="116"/>
        <end position="129"/>
    </location>
</feature>
<dbReference type="Gene3D" id="2.60.120.680">
    <property type="entry name" value="GOLD domain"/>
    <property type="match status" value="1"/>
</dbReference>
<feature type="compositionally biased region" description="Basic and acidic residues" evidence="10">
    <location>
        <begin position="62"/>
        <end position="76"/>
    </location>
</feature>
<dbReference type="InterPro" id="IPR001251">
    <property type="entry name" value="CRAL-TRIO_dom"/>
</dbReference>
<keyword evidence="7" id="KW-0446">Lipid-binding</keyword>
<dbReference type="EnsemblPlants" id="AUR62004604-RA">
    <property type="protein sequence ID" value="AUR62004604-RA:cds"/>
    <property type="gene ID" value="AUR62004604"/>
</dbReference>
<dbReference type="CDD" id="cd00170">
    <property type="entry name" value="SEC14"/>
    <property type="match status" value="1"/>
</dbReference>
<accession>A0A803KZZ4</accession>
<feature type="domain" description="CRAL-TRIO" evidence="11">
    <location>
        <begin position="313"/>
        <end position="488"/>
    </location>
</feature>
<dbReference type="InterPro" id="IPR009038">
    <property type="entry name" value="GOLD_dom"/>
</dbReference>
<keyword evidence="8" id="KW-0472">Membrane</keyword>
<evidence type="ECO:0000259" key="12">
    <source>
        <dbReference type="PROSITE" id="PS50866"/>
    </source>
</evidence>
<keyword evidence="4" id="KW-0813">Transport</keyword>
<dbReference type="RefSeq" id="XP_021748636.1">
    <property type="nucleotide sequence ID" value="XM_021892944.1"/>
</dbReference>
<evidence type="ECO:0000256" key="9">
    <source>
        <dbReference type="ARBA" id="ARBA00023306"/>
    </source>
</evidence>
<sequence>MAAETKKPEEVVVREAEKPVEKETPPPPPPAAVAVSEAEAEKPVVESAEPEKPVEESTTEAEPEKIAKQDSFKEETNVASELPEAQRKALEDLKKLIQESLEKHEFSAPPPPPPAKAEEKKEEEKKEEEQTTAAASISAEEKPAEEVAPAPAVEEASKTEEAPATAPTTEEPAKKEETPKTEEPKKTEEPTKTEEVPVSVPAPEAAKKEEEEKTVEDIKETIVVEVATTAAPEPTAVPVEEAPKEEAKTAAPEPPKEPEEVSIWGIPLLADERTDVILLKFLRARDFRVKDAFTMIRNTVRWRKEFEVDTLLDEDLGNDYEKVVFTHGVDKHNRPVCYNVFGEFQNKELYQNTFSDAEKRKKFLRWLIQFLEKTIRTLDFSPQGINSFVLVNDLKNSPGYGKRDLYKVIDKFLEILQDNYPEFAAKQLCINVSWWYLAYNWIYLTVFTPRSKSKFVFASPSKTPETLFKYIAPEQVPVQFGGHSKFGEHEFSPADSVTEVTIKPGTKHPIEFAFTEETELVWELRVIGWDVTYGAEFLPAKEGGYTLNITKPKKVTAADEPVICDTFKVTEPGKVVITIDNQSSKKKKLLYRSKVKGSQ</sequence>
<dbReference type="InterPro" id="IPR036598">
    <property type="entry name" value="GOLD_dom_sf"/>
</dbReference>
<dbReference type="GO" id="GO:0008289">
    <property type="term" value="F:lipid binding"/>
    <property type="evidence" value="ECO:0007669"/>
    <property type="project" value="UniProtKB-KW"/>
</dbReference>
<dbReference type="PANTHER" id="PTHR45932:SF27">
    <property type="entry name" value="PATELLIN-2"/>
    <property type="match status" value="1"/>
</dbReference>
<evidence type="ECO:0000256" key="4">
    <source>
        <dbReference type="ARBA" id="ARBA00022448"/>
    </source>
</evidence>
<dbReference type="PANTHER" id="PTHR45932">
    <property type="entry name" value="PATELLIN-1"/>
    <property type="match status" value="1"/>
</dbReference>
<evidence type="ECO:0000256" key="2">
    <source>
        <dbReference type="ARBA" id="ARBA00004496"/>
    </source>
</evidence>
<dbReference type="SMART" id="SM01100">
    <property type="entry name" value="CRAL_TRIO_N"/>
    <property type="match status" value="1"/>
</dbReference>
<dbReference type="InterPro" id="IPR044834">
    <property type="entry name" value="PATL"/>
</dbReference>
<dbReference type="PROSITE" id="PS50191">
    <property type="entry name" value="CRAL_TRIO"/>
    <property type="match status" value="1"/>
</dbReference>
<name>A0A803KZZ4_CHEQI</name>
<evidence type="ECO:0000256" key="5">
    <source>
        <dbReference type="ARBA" id="ARBA00022490"/>
    </source>
</evidence>
<dbReference type="GO" id="GO:0005737">
    <property type="term" value="C:cytoplasm"/>
    <property type="evidence" value="ECO:0007669"/>
    <property type="project" value="UniProtKB-SubCell"/>
</dbReference>
<organism evidence="13 14">
    <name type="scientific">Chenopodium quinoa</name>
    <name type="common">Quinoa</name>
    <dbReference type="NCBI Taxonomy" id="63459"/>
    <lineage>
        <taxon>Eukaryota</taxon>
        <taxon>Viridiplantae</taxon>
        <taxon>Streptophyta</taxon>
        <taxon>Embryophyta</taxon>
        <taxon>Tracheophyta</taxon>
        <taxon>Spermatophyta</taxon>
        <taxon>Magnoliopsida</taxon>
        <taxon>eudicotyledons</taxon>
        <taxon>Gunneridae</taxon>
        <taxon>Pentapetalae</taxon>
        <taxon>Caryophyllales</taxon>
        <taxon>Chenopodiaceae</taxon>
        <taxon>Chenopodioideae</taxon>
        <taxon>Atripliceae</taxon>
        <taxon>Chenopodium</taxon>
    </lineage>
</organism>
<dbReference type="InterPro" id="IPR036273">
    <property type="entry name" value="CRAL/TRIO_N_dom_sf"/>
</dbReference>
<evidence type="ECO:0000256" key="6">
    <source>
        <dbReference type="ARBA" id="ARBA00022618"/>
    </source>
</evidence>
<evidence type="ECO:0000256" key="1">
    <source>
        <dbReference type="ARBA" id="ARBA00004370"/>
    </source>
</evidence>
<dbReference type="SMR" id="A0A803KZZ4"/>
<protein>
    <recommendedName>
        <fullName evidence="15">Patellin-3</fullName>
    </recommendedName>
</protein>
<feature type="region of interest" description="Disordered" evidence="10">
    <location>
        <begin position="239"/>
        <end position="259"/>
    </location>
</feature>
<feature type="compositionally biased region" description="Basic and acidic residues" evidence="10">
    <location>
        <begin position="205"/>
        <end position="216"/>
    </location>
</feature>
<evidence type="ECO:0000256" key="8">
    <source>
        <dbReference type="ARBA" id="ARBA00023136"/>
    </source>
</evidence>
<dbReference type="Gene3D" id="3.40.525.10">
    <property type="entry name" value="CRAL-TRIO lipid binding domain"/>
    <property type="match status" value="1"/>
</dbReference>
<keyword evidence="6" id="KW-0132">Cell division</keyword>
<dbReference type="Proteomes" id="UP000596660">
    <property type="component" value="Unplaced"/>
</dbReference>
<feature type="compositionally biased region" description="Basic and acidic residues" evidence="10">
    <location>
        <begin position="241"/>
        <end position="259"/>
    </location>
</feature>
<feature type="compositionally biased region" description="Basic and acidic residues" evidence="10">
    <location>
        <begin position="1"/>
        <end position="24"/>
    </location>
</feature>
<evidence type="ECO:0000256" key="10">
    <source>
        <dbReference type="SAM" id="MobiDB-lite"/>
    </source>
</evidence>
<comment type="subcellular location">
    <subcellularLocation>
        <location evidence="2">Cytoplasm</location>
    </subcellularLocation>
    <subcellularLocation>
        <location evidence="1">Membrane</location>
    </subcellularLocation>
</comment>
<dbReference type="SUPFAM" id="SSF52087">
    <property type="entry name" value="CRAL/TRIO domain"/>
    <property type="match status" value="1"/>
</dbReference>
<dbReference type="SUPFAM" id="SSF101576">
    <property type="entry name" value="Supernatant protein factor (SPF), C-terminal domain"/>
    <property type="match status" value="1"/>
</dbReference>
<dbReference type="InterPro" id="IPR036865">
    <property type="entry name" value="CRAL-TRIO_dom_sf"/>
</dbReference>